<keyword evidence="2" id="KW-1185">Reference proteome</keyword>
<protein>
    <submittedName>
        <fullName evidence="1">Uncharacterized protein</fullName>
    </submittedName>
</protein>
<evidence type="ECO:0000313" key="1">
    <source>
        <dbReference type="EMBL" id="CAK9872489.1"/>
    </source>
</evidence>
<sequence length="84" mass="9058">MVAVSCKLPPAAQVCSLEEAGRVKAPDKPPAAISHLQSRLESHFDQVFVAASGGLSSVENSRQIPDYSNIEIYPLKLGKLRRAL</sequence>
<dbReference type="EMBL" id="OZ023704">
    <property type="protein sequence ID" value="CAK9872489.1"/>
    <property type="molecule type" value="Genomic_DNA"/>
</dbReference>
<evidence type="ECO:0000313" key="2">
    <source>
        <dbReference type="Proteomes" id="UP001497522"/>
    </source>
</evidence>
<dbReference type="Proteomes" id="UP001497522">
    <property type="component" value="Chromosome 3"/>
</dbReference>
<gene>
    <name evidence="1" type="ORF">CSSPJE1EN2_LOCUS15059</name>
</gene>
<proteinExistence type="predicted"/>
<reference evidence="1" key="1">
    <citation type="submission" date="2024-03" db="EMBL/GenBank/DDBJ databases">
        <authorList>
            <consortium name="ELIXIR-Norway"/>
            <consortium name="Elixir Norway"/>
        </authorList>
    </citation>
    <scope>NUCLEOTIDE SEQUENCE</scope>
</reference>
<name>A0ABP1BB23_9BRYO</name>
<organism evidence="1 2">
    <name type="scientific">Sphagnum jensenii</name>
    <dbReference type="NCBI Taxonomy" id="128206"/>
    <lineage>
        <taxon>Eukaryota</taxon>
        <taxon>Viridiplantae</taxon>
        <taxon>Streptophyta</taxon>
        <taxon>Embryophyta</taxon>
        <taxon>Bryophyta</taxon>
        <taxon>Sphagnophytina</taxon>
        <taxon>Sphagnopsida</taxon>
        <taxon>Sphagnales</taxon>
        <taxon>Sphagnaceae</taxon>
        <taxon>Sphagnum</taxon>
    </lineage>
</organism>
<accession>A0ABP1BB23</accession>